<proteinExistence type="predicted"/>
<keyword evidence="1" id="KW-1133">Transmembrane helix</keyword>
<evidence type="ECO:0000313" key="3">
    <source>
        <dbReference type="Proteomes" id="UP000240493"/>
    </source>
</evidence>
<gene>
    <name evidence="2" type="ORF">M441DRAFT_413280</name>
</gene>
<reference evidence="2 3" key="1">
    <citation type="submission" date="2016-07" db="EMBL/GenBank/DDBJ databases">
        <title>Multiple horizontal gene transfer events from other fungi enriched the ability of initially mycotrophic Trichoderma (Ascomycota) to feed on dead plant biomass.</title>
        <authorList>
            <consortium name="DOE Joint Genome Institute"/>
            <person name="Aerts A."/>
            <person name="Atanasova L."/>
            <person name="Chenthamara K."/>
            <person name="Zhang J."/>
            <person name="Grujic M."/>
            <person name="Henrissat B."/>
            <person name="Kuo A."/>
            <person name="Salamov A."/>
            <person name="Lipzen A."/>
            <person name="Labutti K."/>
            <person name="Barry K."/>
            <person name="Miao Y."/>
            <person name="Rahimi M.J."/>
            <person name="Shen Q."/>
            <person name="Grigoriev I.V."/>
            <person name="Kubicek C.P."/>
            <person name="Druzhinina I.S."/>
        </authorList>
    </citation>
    <scope>NUCLEOTIDE SEQUENCE [LARGE SCALE GENOMIC DNA]</scope>
    <source>
        <strain evidence="2 3">CBS 433.97</strain>
    </source>
</reference>
<organism evidence="2 3">
    <name type="scientific">Trichoderma asperellum (strain ATCC 204424 / CBS 433.97 / NBRC 101777)</name>
    <dbReference type="NCBI Taxonomy" id="1042311"/>
    <lineage>
        <taxon>Eukaryota</taxon>
        <taxon>Fungi</taxon>
        <taxon>Dikarya</taxon>
        <taxon>Ascomycota</taxon>
        <taxon>Pezizomycotina</taxon>
        <taxon>Sordariomycetes</taxon>
        <taxon>Hypocreomycetidae</taxon>
        <taxon>Hypocreales</taxon>
        <taxon>Hypocreaceae</taxon>
        <taxon>Trichoderma</taxon>
    </lineage>
</organism>
<dbReference type="EMBL" id="KZ679262">
    <property type="protein sequence ID" value="PTB40841.1"/>
    <property type="molecule type" value="Genomic_DNA"/>
</dbReference>
<evidence type="ECO:0000313" key="2">
    <source>
        <dbReference type="EMBL" id="PTB40841.1"/>
    </source>
</evidence>
<name>A0A2T3Z7P3_TRIA4</name>
<feature type="transmembrane region" description="Helical" evidence="1">
    <location>
        <begin position="56"/>
        <end position="76"/>
    </location>
</feature>
<dbReference type="Proteomes" id="UP000240493">
    <property type="component" value="Unassembled WGS sequence"/>
</dbReference>
<keyword evidence="1" id="KW-0812">Transmembrane</keyword>
<sequence length="79" mass="8846">MSRIWNSSAAAAQPFSHNWTCIIAVKATAHRLCEIISINRLPRCFQICIARLRGRWASLILLGNLGSLLWMTAYFARGG</sequence>
<keyword evidence="1" id="KW-0472">Membrane</keyword>
<keyword evidence="3" id="KW-1185">Reference proteome</keyword>
<evidence type="ECO:0000256" key="1">
    <source>
        <dbReference type="SAM" id="Phobius"/>
    </source>
</evidence>
<dbReference type="AlphaFoldDB" id="A0A2T3Z7P3"/>
<protein>
    <submittedName>
        <fullName evidence="2">Uncharacterized protein</fullName>
    </submittedName>
</protein>
<accession>A0A2T3Z7P3</accession>